<dbReference type="AlphaFoldDB" id="A0ABD6BUG0"/>
<accession>A0ABD6BUG0</accession>
<gene>
    <name evidence="2" type="ORF">ACFSAU_12255</name>
</gene>
<proteinExistence type="predicted"/>
<dbReference type="EMBL" id="JBHUCZ010000010">
    <property type="protein sequence ID" value="MFD1568264.1"/>
    <property type="molecule type" value="Genomic_DNA"/>
</dbReference>
<dbReference type="NCBIfam" id="NF038353">
    <property type="entry name" value="FxLYD_dom"/>
    <property type="match status" value="1"/>
</dbReference>
<dbReference type="RefSeq" id="WP_267647727.1">
    <property type="nucleotide sequence ID" value="NZ_JANHGR010000002.1"/>
</dbReference>
<dbReference type="PROSITE" id="PS51257">
    <property type="entry name" value="PROKAR_LIPOPROTEIN"/>
    <property type="match status" value="1"/>
</dbReference>
<organism evidence="2 3">
    <name type="scientific">Halolamina litorea</name>
    <dbReference type="NCBI Taxonomy" id="1515593"/>
    <lineage>
        <taxon>Archaea</taxon>
        <taxon>Methanobacteriati</taxon>
        <taxon>Methanobacteriota</taxon>
        <taxon>Stenosarchaea group</taxon>
        <taxon>Halobacteria</taxon>
        <taxon>Halobacteriales</taxon>
        <taxon>Haloferacaceae</taxon>
    </lineage>
</organism>
<reference evidence="2 3" key="1">
    <citation type="journal article" date="2019" name="Int. J. Syst. Evol. Microbiol.">
        <title>The Global Catalogue of Microorganisms (GCM) 10K type strain sequencing project: providing services to taxonomists for standard genome sequencing and annotation.</title>
        <authorList>
            <consortium name="The Broad Institute Genomics Platform"/>
            <consortium name="The Broad Institute Genome Sequencing Center for Infectious Disease"/>
            <person name="Wu L."/>
            <person name="Ma J."/>
        </authorList>
    </citation>
    <scope>NUCLEOTIDE SEQUENCE [LARGE SCALE GENOMIC DNA]</scope>
    <source>
        <strain evidence="2 3">CGMCC 1.12859</strain>
    </source>
</reference>
<protein>
    <submittedName>
        <fullName evidence="2">FxLYD domain-containing protein</fullName>
    </submittedName>
</protein>
<keyword evidence="3" id="KW-1185">Reference proteome</keyword>
<dbReference type="InterPro" id="IPR047676">
    <property type="entry name" value="FxLYD_dom"/>
</dbReference>
<dbReference type="Proteomes" id="UP001597139">
    <property type="component" value="Unassembled WGS sequence"/>
</dbReference>
<evidence type="ECO:0000313" key="3">
    <source>
        <dbReference type="Proteomes" id="UP001597139"/>
    </source>
</evidence>
<name>A0ABD6BUG0_9EURY</name>
<evidence type="ECO:0000256" key="1">
    <source>
        <dbReference type="SAM" id="MobiDB-lite"/>
    </source>
</evidence>
<sequence>MRRRALLARTALLTTPLTALAGCSAFGGDGTDTPTDAPSESATDEPTASPSPSPSPTPSPTATPAAARAPGDALTVAEHTLVRSNEGSDSELVGIDVVVENTSDAAVTNVDVLAEFRDDEGTLLGQAEADTARIGAGGRWSVELLFPGSGADARAVADYQVVVRRSD</sequence>
<feature type="region of interest" description="Disordered" evidence="1">
    <location>
        <begin position="21"/>
        <end position="73"/>
    </location>
</feature>
<feature type="compositionally biased region" description="Pro residues" evidence="1">
    <location>
        <begin position="49"/>
        <end position="61"/>
    </location>
</feature>
<evidence type="ECO:0000313" key="2">
    <source>
        <dbReference type="EMBL" id="MFD1568264.1"/>
    </source>
</evidence>
<comment type="caution">
    <text evidence="2">The sequence shown here is derived from an EMBL/GenBank/DDBJ whole genome shotgun (WGS) entry which is preliminary data.</text>
</comment>